<sequence>MNTVPGVMKRFAASELFHSFRHNRSAMIGAAIVAMFVVMVSIGPWLVAQDPYDVAQLELMDSFKPPVWLEGGVPQYLLGTDGQGRDVLASIVYGSRISLFIGFTAMLGSCVLGAALGLLAGFYGGKLDSVIMRIADIQLSFPSVLTALFLMSAFGTGADKVLIALISVGWVVYARIVRGSTLRESQKEYVQAARVSGLPNRKIILRHVLPNVLTPLIVVATIQVGTFILIEASLSFLGVGVPITEPSLGLLIKNGFDVLFSGLWWISVFPGLFIMLIVFGINLLGDFLRDELNPRLK</sequence>
<dbReference type="InterPro" id="IPR035906">
    <property type="entry name" value="MetI-like_sf"/>
</dbReference>
<gene>
    <name evidence="9" type="ORF">GCM10007036_21820</name>
</gene>
<keyword evidence="3" id="KW-1003">Cell membrane</keyword>
<reference evidence="9" key="1">
    <citation type="journal article" date="2014" name="Int. J. Syst. Evol. Microbiol.">
        <title>Complete genome sequence of Corynebacterium casei LMG S-19264T (=DSM 44701T), isolated from a smear-ripened cheese.</title>
        <authorList>
            <consortium name="US DOE Joint Genome Institute (JGI-PGF)"/>
            <person name="Walter F."/>
            <person name="Albersmeier A."/>
            <person name="Kalinowski J."/>
            <person name="Ruckert C."/>
        </authorList>
    </citation>
    <scope>NUCLEOTIDE SEQUENCE</scope>
    <source>
        <strain evidence="9">CGMCC 1.12214</strain>
    </source>
</reference>
<evidence type="ECO:0000256" key="1">
    <source>
        <dbReference type="ARBA" id="ARBA00004651"/>
    </source>
</evidence>
<feature type="transmembrane region" description="Helical" evidence="7">
    <location>
        <begin position="161"/>
        <end position="177"/>
    </location>
</feature>
<dbReference type="SUPFAM" id="SSF161098">
    <property type="entry name" value="MetI-like"/>
    <property type="match status" value="1"/>
</dbReference>
<reference evidence="9" key="2">
    <citation type="submission" date="2020-09" db="EMBL/GenBank/DDBJ databases">
        <authorList>
            <person name="Sun Q."/>
            <person name="Zhou Y."/>
        </authorList>
    </citation>
    <scope>NUCLEOTIDE SEQUENCE</scope>
    <source>
        <strain evidence="9">CGMCC 1.12214</strain>
    </source>
</reference>
<feature type="transmembrane region" description="Helical" evidence="7">
    <location>
        <begin position="212"/>
        <end position="243"/>
    </location>
</feature>
<proteinExistence type="inferred from homology"/>
<feature type="transmembrane region" description="Helical" evidence="7">
    <location>
        <begin position="97"/>
        <end position="122"/>
    </location>
</feature>
<dbReference type="Pfam" id="PF00528">
    <property type="entry name" value="BPD_transp_1"/>
    <property type="match status" value="1"/>
</dbReference>
<evidence type="ECO:0000256" key="5">
    <source>
        <dbReference type="ARBA" id="ARBA00022989"/>
    </source>
</evidence>
<evidence type="ECO:0000259" key="8">
    <source>
        <dbReference type="PROSITE" id="PS50928"/>
    </source>
</evidence>
<comment type="similarity">
    <text evidence="7">Belongs to the binding-protein-dependent transport system permease family.</text>
</comment>
<keyword evidence="10" id="KW-1185">Reference proteome</keyword>
<comment type="subcellular location">
    <subcellularLocation>
        <location evidence="1 7">Cell membrane</location>
        <topology evidence="1 7">Multi-pass membrane protein</topology>
    </subcellularLocation>
</comment>
<organism evidence="9 10">
    <name type="scientific">Alsobacter metallidurans</name>
    <dbReference type="NCBI Taxonomy" id="340221"/>
    <lineage>
        <taxon>Bacteria</taxon>
        <taxon>Pseudomonadati</taxon>
        <taxon>Pseudomonadota</taxon>
        <taxon>Alphaproteobacteria</taxon>
        <taxon>Hyphomicrobiales</taxon>
        <taxon>Alsobacteraceae</taxon>
        <taxon>Alsobacter</taxon>
    </lineage>
</organism>
<keyword evidence="2 7" id="KW-0813">Transport</keyword>
<accession>A0A917MJP9</accession>
<feature type="domain" description="ABC transmembrane type-1" evidence="8">
    <location>
        <begin position="95"/>
        <end position="285"/>
    </location>
</feature>
<dbReference type="RefSeq" id="WP_244643803.1">
    <property type="nucleotide sequence ID" value="NZ_BMES01000002.1"/>
</dbReference>
<keyword evidence="4 7" id="KW-0812">Transmembrane</keyword>
<evidence type="ECO:0000256" key="6">
    <source>
        <dbReference type="ARBA" id="ARBA00023136"/>
    </source>
</evidence>
<evidence type="ECO:0000256" key="3">
    <source>
        <dbReference type="ARBA" id="ARBA00022475"/>
    </source>
</evidence>
<dbReference type="PROSITE" id="PS50928">
    <property type="entry name" value="ABC_TM1"/>
    <property type="match status" value="1"/>
</dbReference>
<dbReference type="AlphaFoldDB" id="A0A917MJP9"/>
<dbReference type="Proteomes" id="UP000603912">
    <property type="component" value="Unassembled WGS sequence"/>
</dbReference>
<dbReference type="Pfam" id="PF12911">
    <property type="entry name" value="OppC_N"/>
    <property type="match status" value="1"/>
</dbReference>
<feature type="transmembrane region" description="Helical" evidence="7">
    <location>
        <begin position="263"/>
        <end position="285"/>
    </location>
</feature>
<keyword evidence="5 7" id="KW-1133">Transmembrane helix</keyword>
<name>A0A917MJP9_9HYPH</name>
<evidence type="ECO:0000256" key="7">
    <source>
        <dbReference type="RuleBase" id="RU363032"/>
    </source>
</evidence>
<feature type="transmembrane region" description="Helical" evidence="7">
    <location>
        <begin position="26"/>
        <end position="47"/>
    </location>
</feature>
<dbReference type="GO" id="GO:0055085">
    <property type="term" value="P:transmembrane transport"/>
    <property type="evidence" value="ECO:0007669"/>
    <property type="project" value="InterPro"/>
</dbReference>
<dbReference type="EMBL" id="BMES01000002">
    <property type="protein sequence ID" value="GGH19141.1"/>
    <property type="molecule type" value="Genomic_DNA"/>
</dbReference>
<dbReference type="Gene3D" id="1.10.3720.10">
    <property type="entry name" value="MetI-like"/>
    <property type="match status" value="1"/>
</dbReference>
<dbReference type="PANTHER" id="PTHR43386">
    <property type="entry name" value="OLIGOPEPTIDE TRANSPORT SYSTEM PERMEASE PROTEIN APPC"/>
    <property type="match status" value="1"/>
</dbReference>
<protein>
    <submittedName>
        <fullName evidence="9">Binding-protein-dependent permease</fullName>
    </submittedName>
</protein>
<comment type="caution">
    <text evidence="9">The sequence shown here is derived from an EMBL/GenBank/DDBJ whole genome shotgun (WGS) entry which is preliminary data.</text>
</comment>
<feature type="transmembrane region" description="Helical" evidence="7">
    <location>
        <begin position="134"/>
        <end position="155"/>
    </location>
</feature>
<dbReference type="PANTHER" id="PTHR43386:SF26">
    <property type="entry name" value="ABC TRANSPORTER PERMEASE PROTEIN"/>
    <property type="match status" value="1"/>
</dbReference>
<evidence type="ECO:0000256" key="4">
    <source>
        <dbReference type="ARBA" id="ARBA00022692"/>
    </source>
</evidence>
<evidence type="ECO:0000313" key="9">
    <source>
        <dbReference type="EMBL" id="GGH19141.1"/>
    </source>
</evidence>
<dbReference type="InterPro" id="IPR050366">
    <property type="entry name" value="BP-dependent_transpt_permease"/>
</dbReference>
<dbReference type="InterPro" id="IPR000515">
    <property type="entry name" value="MetI-like"/>
</dbReference>
<evidence type="ECO:0000256" key="2">
    <source>
        <dbReference type="ARBA" id="ARBA00022448"/>
    </source>
</evidence>
<dbReference type="GO" id="GO:0005886">
    <property type="term" value="C:plasma membrane"/>
    <property type="evidence" value="ECO:0007669"/>
    <property type="project" value="UniProtKB-SubCell"/>
</dbReference>
<dbReference type="CDD" id="cd06261">
    <property type="entry name" value="TM_PBP2"/>
    <property type="match status" value="1"/>
</dbReference>
<evidence type="ECO:0000313" key="10">
    <source>
        <dbReference type="Proteomes" id="UP000603912"/>
    </source>
</evidence>
<dbReference type="InterPro" id="IPR025966">
    <property type="entry name" value="OppC_N"/>
</dbReference>
<keyword evidence="6 7" id="KW-0472">Membrane</keyword>